<organism evidence="2 3">
    <name type="scientific">Azohydromonas lata</name>
    <dbReference type="NCBI Taxonomy" id="45677"/>
    <lineage>
        <taxon>Bacteria</taxon>
        <taxon>Pseudomonadati</taxon>
        <taxon>Pseudomonadota</taxon>
        <taxon>Betaproteobacteria</taxon>
        <taxon>Burkholderiales</taxon>
        <taxon>Sphaerotilaceae</taxon>
        <taxon>Azohydromonas</taxon>
    </lineage>
</organism>
<reference evidence="2 3" key="1">
    <citation type="submission" date="2023-11" db="EMBL/GenBank/DDBJ databases">
        <title>Draft genome of Azohydromonas lata strain H1 (DSM1123), a polyhydroxyalkanoate producer.</title>
        <authorList>
            <person name="Traversa D."/>
            <person name="D'Addabbo P."/>
            <person name="Pazzani C."/>
            <person name="Manzari C."/>
            <person name="Chiara M."/>
            <person name="Scrascia M."/>
        </authorList>
    </citation>
    <scope>NUCLEOTIDE SEQUENCE [LARGE SCALE GENOMIC DNA]</scope>
    <source>
        <strain evidence="2 3">H1</strain>
    </source>
</reference>
<evidence type="ECO:0000313" key="3">
    <source>
        <dbReference type="Proteomes" id="UP001293718"/>
    </source>
</evidence>
<evidence type="ECO:0000256" key="1">
    <source>
        <dbReference type="SAM" id="Phobius"/>
    </source>
</evidence>
<dbReference type="Proteomes" id="UP001293718">
    <property type="component" value="Unassembled WGS sequence"/>
</dbReference>
<name>A0ABU5IK44_9BURK</name>
<dbReference type="RefSeq" id="WP_322467052.1">
    <property type="nucleotide sequence ID" value="NZ_JAXOJX010000041.1"/>
</dbReference>
<keyword evidence="1" id="KW-1133">Transmembrane helix</keyword>
<sequence>MDKVLTERQRVTQRRALDGRLVVLCFGAGVDSTGLMVALCAAGLRPDVGQSFYDDLADDDWPE</sequence>
<comment type="caution">
    <text evidence="2">The sequence shown here is derived from an EMBL/GenBank/DDBJ whole genome shotgun (WGS) entry which is preliminary data.</text>
</comment>
<keyword evidence="1" id="KW-0812">Transmembrane</keyword>
<accession>A0ABU5IK44</accession>
<keyword evidence="3" id="KW-1185">Reference proteome</keyword>
<evidence type="ECO:0000313" key="2">
    <source>
        <dbReference type="EMBL" id="MDZ5459270.1"/>
    </source>
</evidence>
<feature type="transmembrane region" description="Helical" evidence="1">
    <location>
        <begin position="21"/>
        <end position="44"/>
    </location>
</feature>
<gene>
    <name evidence="2" type="ORF">SM757_22085</name>
</gene>
<protein>
    <submittedName>
        <fullName evidence="2">Uncharacterized protein</fullName>
    </submittedName>
</protein>
<keyword evidence="1" id="KW-0472">Membrane</keyword>
<dbReference type="EMBL" id="JAXOJX010000041">
    <property type="protein sequence ID" value="MDZ5459270.1"/>
    <property type="molecule type" value="Genomic_DNA"/>
</dbReference>
<proteinExistence type="predicted"/>